<accession>A0A1H5FVQ5</accession>
<keyword evidence="4" id="KW-0067">ATP-binding</keyword>
<protein>
    <recommendedName>
        <fullName evidence="6">Maltokinase N-terminal cap domain-containing protein</fullName>
    </recommendedName>
</protein>
<proteinExistence type="predicted"/>
<dbReference type="OrthoDB" id="3787729at2"/>
<dbReference type="GO" id="GO:0016301">
    <property type="term" value="F:kinase activity"/>
    <property type="evidence" value="ECO:0007669"/>
    <property type="project" value="UniProtKB-KW"/>
</dbReference>
<dbReference type="RefSeq" id="WP_089772312.1">
    <property type="nucleotide sequence ID" value="NZ_FNTX01000001.1"/>
</dbReference>
<evidence type="ECO:0000313" key="7">
    <source>
        <dbReference type="EMBL" id="SEE07321.1"/>
    </source>
</evidence>
<dbReference type="Pfam" id="PF18085">
    <property type="entry name" value="Mak_N_cap"/>
    <property type="match status" value="1"/>
</dbReference>
<dbReference type="NCBIfam" id="NF047744">
    <property type="entry name" value="CG0192_rel"/>
    <property type="match status" value="1"/>
</dbReference>
<dbReference type="STRING" id="648782.SAMN04488554_1457"/>
<keyword evidence="3" id="KW-0418">Kinase</keyword>
<evidence type="ECO:0000256" key="1">
    <source>
        <dbReference type="ARBA" id="ARBA00022679"/>
    </source>
</evidence>
<keyword evidence="8" id="KW-1185">Reference proteome</keyword>
<dbReference type="InterPro" id="IPR040999">
    <property type="entry name" value="Mak_N_cap"/>
</dbReference>
<reference evidence="8" key="1">
    <citation type="submission" date="2016-10" db="EMBL/GenBank/DDBJ databases">
        <authorList>
            <person name="Varghese N."/>
            <person name="Submissions S."/>
        </authorList>
    </citation>
    <scope>NUCLEOTIDE SEQUENCE [LARGE SCALE GENOMIC DNA]</scope>
    <source>
        <strain evidence="8">DSM 21368</strain>
    </source>
</reference>
<evidence type="ECO:0000313" key="8">
    <source>
        <dbReference type="Proteomes" id="UP000199220"/>
    </source>
</evidence>
<evidence type="ECO:0000256" key="2">
    <source>
        <dbReference type="ARBA" id="ARBA00022741"/>
    </source>
</evidence>
<gene>
    <name evidence="7" type="ORF">SAMN04488554_1457</name>
</gene>
<dbReference type="Proteomes" id="UP000199220">
    <property type="component" value="Unassembled WGS sequence"/>
</dbReference>
<evidence type="ECO:0000259" key="6">
    <source>
        <dbReference type="Pfam" id="PF18085"/>
    </source>
</evidence>
<dbReference type="AlphaFoldDB" id="A0A1H5FVQ5"/>
<name>A0A1H5FVQ5_9MICO</name>
<evidence type="ECO:0000256" key="5">
    <source>
        <dbReference type="SAM" id="MobiDB-lite"/>
    </source>
</evidence>
<dbReference type="EMBL" id="FNTX01000001">
    <property type="protein sequence ID" value="SEE07321.1"/>
    <property type="molecule type" value="Genomic_DNA"/>
</dbReference>
<feature type="domain" description="Maltokinase N-terminal cap" evidence="6">
    <location>
        <begin position="20"/>
        <end position="101"/>
    </location>
</feature>
<evidence type="ECO:0000256" key="4">
    <source>
        <dbReference type="ARBA" id="ARBA00022840"/>
    </source>
</evidence>
<keyword evidence="1" id="KW-0808">Transferase</keyword>
<dbReference type="GO" id="GO:0005524">
    <property type="term" value="F:ATP binding"/>
    <property type="evidence" value="ECO:0007669"/>
    <property type="project" value="UniProtKB-KW"/>
</dbReference>
<evidence type="ECO:0000256" key="3">
    <source>
        <dbReference type="ARBA" id="ARBA00022777"/>
    </source>
</evidence>
<organism evidence="7 8">
    <name type="scientific">Ruania alba</name>
    <dbReference type="NCBI Taxonomy" id="648782"/>
    <lineage>
        <taxon>Bacteria</taxon>
        <taxon>Bacillati</taxon>
        <taxon>Actinomycetota</taxon>
        <taxon>Actinomycetes</taxon>
        <taxon>Micrococcales</taxon>
        <taxon>Ruaniaceae</taxon>
        <taxon>Ruania</taxon>
    </lineage>
</organism>
<sequence>MALLHRATLHPTKLELVAGWVPQQPWASGAEPTEVVAAYRFDDPDGQVGLETLLVRTADGGLVQLPLTYRAAELAGAGEALIGTMEHSALGTRWVYDAPRDPVHIAALTAVMRDGGSGAELVDESGERIVRDTQAEVHGTGALRSRPVAPDRYEPDQRTNQSVSTTADGEFLVTYRRPLVASPSDGVRAALRGVWQGQAETVTLAVLR</sequence>
<keyword evidence="2" id="KW-0547">Nucleotide-binding</keyword>
<feature type="region of interest" description="Disordered" evidence="5">
    <location>
        <begin position="140"/>
        <end position="165"/>
    </location>
</feature>